<dbReference type="PANTHER" id="PTHR48070:SF6">
    <property type="entry name" value="ESTERASE OVCA2"/>
    <property type="match status" value="1"/>
</dbReference>
<dbReference type="Proteomes" id="UP001270362">
    <property type="component" value="Unassembled WGS sequence"/>
</dbReference>
<dbReference type="GO" id="GO:0019748">
    <property type="term" value="P:secondary metabolic process"/>
    <property type="evidence" value="ECO:0007669"/>
    <property type="project" value="TreeGrafter"/>
</dbReference>
<feature type="domain" description="Serine hydrolase" evidence="2">
    <location>
        <begin position="46"/>
        <end position="190"/>
    </location>
</feature>
<gene>
    <name evidence="3" type="ORF">B0T22DRAFT_378983</name>
</gene>
<comment type="caution">
    <text evidence="3">The sequence shown here is derived from an EMBL/GenBank/DDBJ whole genome shotgun (WGS) entry which is preliminary data.</text>
</comment>
<dbReference type="GO" id="GO:0005737">
    <property type="term" value="C:cytoplasm"/>
    <property type="evidence" value="ECO:0007669"/>
    <property type="project" value="TreeGrafter"/>
</dbReference>
<protein>
    <submittedName>
        <fullName evidence="3">DUF341 domain protein</fullName>
    </submittedName>
</protein>
<dbReference type="InterPro" id="IPR005645">
    <property type="entry name" value="FSH-like_dom"/>
</dbReference>
<dbReference type="InterPro" id="IPR050593">
    <property type="entry name" value="LovG"/>
</dbReference>
<dbReference type="SUPFAM" id="SSF53474">
    <property type="entry name" value="alpha/beta-Hydrolases"/>
    <property type="match status" value="1"/>
</dbReference>
<dbReference type="Gene3D" id="3.40.50.1820">
    <property type="entry name" value="alpha/beta hydrolase"/>
    <property type="match status" value="1"/>
</dbReference>
<dbReference type="GO" id="GO:0016787">
    <property type="term" value="F:hydrolase activity"/>
    <property type="evidence" value="ECO:0007669"/>
    <property type="project" value="UniProtKB-KW"/>
</dbReference>
<evidence type="ECO:0000313" key="3">
    <source>
        <dbReference type="EMBL" id="KAK3689074.1"/>
    </source>
</evidence>
<dbReference type="AlphaFoldDB" id="A0AAE1CD06"/>
<proteinExistence type="predicted"/>
<dbReference type="Pfam" id="PF03959">
    <property type="entry name" value="FSH1"/>
    <property type="match status" value="1"/>
</dbReference>
<dbReference type="PANTHER" id="PTHR48070">
    <property type="entry name" value="ESTERASE OVCA2"/>
    <property type="match status" value="1"/>
</dbReference>
<keyword evidence="4" id="KW-1185">Reference proteome</keyword>
<evidence type="ECO:0000313" key="4">
    <source>
        <dbReference type="Proteomes" id="UP001270362"/>
    </source>
</evidence>
<keyword evidence="1" id="KW-0378">Hydrolase</keyword>
<evidence type="ECO:0000256" key="1">
    <source>
        <dbReference type="ARBA" id="ARBA00022801"/>
    </source>
</evidence>
<organism evidence="3 4">
    <name type="scientific">Podospora appendiculata</name>
    <dbReference type="NCBI Taxonomy" id="314037"/>
    <lineage>
        <taxon>Eukaryota</taxon>
        <taxon>Fungi</taxon>
        <taxon>Dikarya</taxon>
        <taxon>Ascomycota</taxon>
        <taxon>Pezizomycotina</taxon>
        <taxon>Sordariomycetes</taxon>
        <taxon>Sordariomycetidae</taxon>
        <taxon>Sordariales</taxon>
        <taxon>Podosporaceae</taxon>
        <taxon>Podospora</taxon>
    </lineage>
</organism>
<dbReference type="GO" id="GO:0005634">
    <property type="term" value="C:nucleus"/>
    <property type="evidence" value="ECO:0007669"/>
    <property type="project" value="TreeGrafter"/>
</dbReference>
<dbReference type="InterPro" id="IPR029058">
    <property type="entry name" value="AB_hydrolase_fold"/>
</dbReference>
<reference evidence="3" key="1">
    <citation type="journal article" date="2023" name="Mol. Phylogenet. Evol.">
        <title>Genome-scale phylogeny and comparative genomics of the fungal order Sordariales.</title>
        <authorList>
            <person name="Hensen N."/>
            <person name="Bonometti L."/>
            <person name="Westerberg I."/>
            <person name="Brannstrom I.O."/>
            <person name="Guillou S."/>
            <person name="Cros-Aarteil S."/>
            <person name="Calhoun S."/>
            <person name="Haridas S."/>
            <person name="Kuo A."/>
            <person name="Mondo S."/>
            <person name="Pangilinan J."/>
            <person name="Riley R."/>
            <person name="LaButti K."/>
            <person name="Andreopoulos B."/>
            <person name="Lipzen A."/>
            <person name="Chen C."/>
            <person name="Yan M."/>
            <person name="Daum C."/>
            <person name="Ng V."/>
            <person name="Clum A."/>
            <person name="Steindorff A."/>
            <person name="Ohm R.A."/>
            <person name="Martin F."/>
            <person name="Silar P."/>
            <person name="Natvig D.O."/>
            <person name="Lalanne C."/>
            <person name="Gautier V."/>
            <person name="Ament-Velasquez S.L."/>
            <person name="Kruys A."/>
            <person name="Hutchinson M.I."/>
            <person name="Powell A.J."/>
            <person name="Barry K."/>
            <person name="Miller A.N."/>
            <person name="Grigoriev I.V."/>
            <person name="Debuchy R."/>
            <person name="Gladieux P."/>
            <person name="Hiltunen Thoren M."/>
            <person name="Johannesson H."/>
        </authorList>
    </citation>
    <scope>NUCLEOTIDE SEQUENCE</scope>
    <source>
        <strain evidence="3">CBS 314.62</strain>
    </source>
</reference>
<reference evidence="3" key="2">
    <citation type="submission" date="2023-06" db="EMBL/GenBank/DDBJ databases">
        <authorList>
            <consortium name="Lawrence Berkeley National Laboratory"/>
            <person name="Haridas S."/>
            <person name="Hensen N."/>
            <person name="Bonometti L."/>
            <person name="Westerberg I."/>
            <person name="Brannstrom I.O."/>
            <person name="Guillou S."/>
            <person name="Cros-Aarteil S."/>
            <person name="Calhoun S."/>
            <person name="Kuo A."/>
            <person name="Mondo S."/>
            <person name="Pangilinan J."/>
            <person name="Riley R."/>
            <person name="Labutti K."/>
            <person name="Andreopoulos B."/>
            <person name="Lipzen A."/>
            <person name="Chen C."/>
            <person name="Yanf M."/>
            <person name="Daum C."/>
            <person name="Ng V."/>
            <person name="Clum A."/>
            <person name="Steindorff A."/>
            <person name="Ohm R."/>
            <person name="Martin F."/>
            <person name="Silar P."/>
            <person name="Natvig D."/>
            <person name="Lalanne C."/>
            <person name="Gautier V."/>
            <person name="Ament-Velasquez S.L."/>
            <person name="Kruys A."/>
            <person name="Hutchinson M.I."/>
            <person name="Powell A.J."/>
            <person name="Barry K."/>
            <person name="Miller A.N."/>
            <person name="Grigoriev I.V."/>
            <person name="Debuchy R."/>
            <person name="Gladieux P."/>
            <person name="Thoren M.H."/>
            <person name="Johannesson H."/>
        </authorList>
    </citation>
    <scope>NUCLEOTIDE SEQUENCE</scope>
    <source>
        <strain evidence="3">CBS 314.62</strain>
    </source>
</reference>
<dbReference type="EMBL" id="JAULSO010000002">
    <property type="protein sequence ID" value="KAK3689074.1"/>
    <property type="molecule type" value="Genomic_DNA"/>
</dbReference>
<name>A0AAE1CD06_9PEZI</name>
<sequence>MRFLCFHGEGTNSKFVEGCMPMPMWPDIREAADADDGFFGYFTSGASYTTAARQLDAYLAAEGPFDGVLAFSMGAAFVSTYIANAYMYHDRAGHEYAGEHQQRPEAARAFKCAVFLSPVGGVFAEAAPGGQGDEGWLLDADVDGEVIPIPTANIWGSNDRLCNAEAVSRLCASGVREVYVHEGVHEVPGARMPDAVKASVRVIRRVVATASRQ</sequence>
<accession>A0AAE1CD06</accession>
<evidence type="ECO:0000259" key="2">
    <source>
        <dbReference type="Pfam" id="PF03959"/>
    </source>
</evidence>